<reference evidence="2 3" key="1">
    <citation type="submission" date="2019-02" db="EMBL/GenBank/DDBJ databases">
        <title>Deep-cultivation of Planctomycetes and their phenomic and genomic characterization uncovers novel biology.</title>
        <authorList>
            <person name="Wiegand S."/>
            <person name="Jogler M."/>
            <person name="Boedeker C."/>
            <person name="Pinto D."/>
            <person name="Vollmers J."/>
            <person name="Rivas-Marin E."/>
            <person name="Kohn T."/>
            <person name="Peeters S.H."/>
            <person name="Heuer A."/>
            <person name="Rast P."/>
            <person name="Oberbeckmann S."/>
            <person name="Bunk B."/>
            <person name="Jeske O."/>
            <person name="Meyerdierks A."/>
            <person name="Storesund J.E."/>
            <person name="Kallscheuer N."/>
            <person name="Luecker S."/>
            <person name="Lage O.M."/>
            <person name="Pohl T."/>
            <person name="Merkel B.J."/>
            <person name="Hornburger P."/>
            <person name="Mueller R.-W."/>
            <person name="Bruemmer F."/>
            <person name="Labrenz M."/>
            <person name="Spormann A.M."/>
            <person name="Op den Camp H."/>
            <person name="Overmann J."/>
            <person name="Amann R."/>
            <person name="Jetten M.S.M."/>
            <person name="Mascher T."/>
            <person name="Medema M.H."/>
            <person name="Devos D.P."/>
            <person name="Kaster A.-K."/>
            <person name="Ovreas L."/>
            <person name="Rohde M."/>
            <person name="Galperin M.Y."/>
            <person name="Jogler C."/>
        </authorList>
    </citation>
    <scope>NUCLEOTIDE SEQUENCE [LARGE SCALE GENOMIC DNA]</scope>
    <source>
        <strain evidence="2 3">Pla175</strain>
    </source>
</reference>
<dbReference type="Pfam" id="PF20221">
    <property type="entry name" value="DUF6580"/>
    <property type="match status" value="1"/>
</dbReference>
<evidence type="ECO:0000256" key="1">
    <source>
        <dbReference type="SAM" id="Phobius"/>
    </source>
</evidence>
<sequence length="186" mass="19270">MPRTVLSNKLVSDALVFVLLVAIGVVGRLVQPDWNFNPIAAVAVFAGFWFGAPAAAMAVPMVAMALSNALLPGYDNLWVMLSVYAALLLPPAIGRLVRAAKTTPTRVAALATGCVAPAVLFFLVTNAAVWAFQSDYPKDAAGLGASYAAGLPFLARSMAADTMYTGLLFGSAALAGCFSLRSTARA</sequence>
<keyword evidence="1" id="KW-0472">Membrane</keyword>
<dbReference type="EMBL" id="CP036291">
    <property type="protein sequence ID" value="QDU91592.1"/>
    <property type="molecule type" value="Genomic_DNA"/>
</dbReference>
<dbReference type="KEGG" id="pnd:Pla175_50220"/>
<accession>A0A518DJH7</accession>
<keyword evidence="1" id="KW-1133">Transmembrane helix</keyword>
<dbReference type="RefSeq" id="WP_145291760.1">
    <property type="nucleotide sequence ID" value="NZ_CP036291.1"/>
</dbReference>
<evidence type="ECO:0000313" key="2">
    <source>
        <dbReference type="EMBL" id="QDU91592.1"/>
    </source>
</evidence>
<feature type="transmembrane region" description="Helical" evidence="1">
    <location>
        <begin position="42"/>
        <end position="65"/>
    </location>
</feature>
<keyword evidence="3" id="KW-1185">Reference proteome</keyword>
<name>A0A518DJH7_9BACT</name>
<dbReference type="AlphaFoldDB" id="A0A518DJH7"/>
<gene>
    <name evidence="2" type="ORF">Pla175_50220</name>
</gene>
<feature type="transmembrane region" description="Helical" evidence="1">
    <location>
        <begin position="109"/>
        <end position="132"/>
    </location>
</feature>
<feature type="transmembrane region" description="Helical" evidence="1">
    <location>
        <begin position="12"/>
        <end position="30"/>
    </location>
</feature>
<dbReference type="InterPro" id="IPR046487">
    <property type="entry name" value="DUF6580"/>
</dbReference>
<proteinExistence type="predicted"/>
<dbReference type="Proteomes" id="UP000317429">
    <property type="component" value="Chromosome"/>
</dbReference>
<organism evidence="2 3">
    <name type="scientific">Pirellulimonas nuda</name>
    <dbReference type="NCBI Taxonomy" id="2528009"/>
    <lineage>
        <taxon>Bacteria</taxon>
        <taxon>Pseudomonadati</taxon>
        <taxon>Planctomycetota</taxon>
        <taxon>Planctomycetia</taxon>
        <taxon>Pirellulales</taxon>
        <taxon>Lacipirellulaceae</taxon>
        <taxon>Pirellulimonas</taxon>
    </lineage>
</organism>
<evidence type="ECO:0000313" key="3">
    <source>
        <dbReference type="Proteomes" id="UP000317429"/>
    </source>
</evidence>
<feature type="transmembrane region" description="Helical" evidence="1">
    <location>
        <begin position="162"/>
        <end position="180"/>
    </location>
</feature>
<feature type="transmembrane region" description="Helical" evidence="1">
    <location>
        <begin position="77"/>
        <end position="97"/>
    </location>
</feature>
<keyword evidence="1" id="KW-0812">Transmembrane</keyword>
<protein>
    <submittedName>
        <fullName evidence="2">Uncharacterized protein</fullName>
    </submittedName>
</protein>
<dbReference type="OrthoDB" id="9806699at2"/>